<accession>A0ABT5GF26</accession>
<feature type="transmembrane region" description="Helical" evidence="2">
    <location>
        <begin position="12"/>
        <end position="29"/>
    </location>
</feature>
<comment type="caution">
    <text evidence="3">The sequence shown here is derived from an EMBL/GenBank/DDBJ whole genome shotgun (WGS) entry which is preliminary data.</text>
</comment>
<gene>
    <name evidence="3" type="ORF">OO014_06210</name>
</gene>
<sequence>MTLPGPTGAGPRVAVLFTSCLVVVAGSLAVSLASAVSTVVLGVVLLGVLHAVLELRYVAGRFSGLALGLGRPFMRLVAVLLAGIVLSRLLGGLVGRPANVAEILLGYALVAVSIPRVLARPQRVPVWALTGVAALASLRWPEEHFVALAHLHLVTVVVFLWEWSRRLPSARSRRAFRVLQAGWALVIPALIVAGWADSWLGTDATFVRSLVGDGHSVVAGAQPPGGVGTVVGTRFLAAFAFLQTMHLLTWVAFFPRHAPDAAADLEERLPWLTGARVWAIGFLGAAMFAVLLVSDYSTGVVLHDALGSPHVYVEIPLVLALLGRRWSGGGPDDSDVTSPDGAQRRALITPWRPAPHRRTVGVSSKEGGGPRSDFFRNV</sequence>
<keyword evidence="4" id="KW-1185">Reference proteome</keyword>
<reference evidence="3 4" key="1">
    <citation type="submission" date="2022-11" db="EMBL/GenBank/DDBJ databases">
        <title>Anaerobic phenanthrene biodegradation by a DNRA strain PheN6.</title>
        <authorList>
            <person name="Zhang Z."/>
        </authorList>
    </citation>
    <scope>NUCLEOTIDE SEQUENCE [LARGE SCALE GENOMIC DNA]</scope>
    <source>
        <strain evidence="3 4">PheN6</strain>
    </source>
</reference>
<feature type="transmembrane region" description="Helical" evidence="2">
    <location>
        <begin position="235"/>
        <end position="254"/>
    </location>
</feature>
<evidence type="ECO:0000313" key="4">
    <source>
        <dbReference type="Proteomes" id="UP001150259"/>
    </source>
</evidence>
<feature type="transmembrane region" description="Helical" evidence="2">
    <location>
        <begin position="35"/>
        <end position="53"/>
    </location>
</feature>
<feature type="region of interest" description="Disordered" evidence="1">
    <location>
        <begin position="328"/>
        <end position="378"/>
    </location>
</feature>
<feature type="transmembrane region" description="Helical" evidence="2">
    <location>
        <begin position="175"/>
        <end position="196"/>
    </location>
</feature>
<dbReference type="Proteomes" id="UP001150259">
    <property type="component" value="Unassembled WGS sequence"/>
</dbReference>
<keyword evidence="2" id="KW-0472">Membrane</keyword>
<feature type="transmembrane region" description="Helical" evidence="2">
    <location>
        <begin position="146"/>
        <end position="163"/>
    </location>
</feature>
<feature type="transmembrane region" description="Helical" evidence="2">
    <location>
        <begin position="73"/>
        <end position="94"/>
    </location>
</feature>
<dbReference type="RefSeq" id="WP_272461421.1">
    <property type="nucleotide sequence ID" value="NZ_JAPFQL010000020.1"/>
</dbReference>
<organism evidence="3 4">
    <name type="scientific">Intrasporangium calvum</name>
    <dbReference type="NCBI Taxonomy" id="53358"/>
    <lineage>
        <taxon>Bacteria</taxon>
        <taxon>Bacillati</taxon>
        <taxon>Actinomycetota</taxon>
        <taxon>Actinomycetes</taxon>
        <taxon>Micrococcales</taxon>
        <taxon>Intrasporangiaceae</taxon>
        <taxon>Intrasporangium</taxon>
    </lineage>
</organism>
<keyword evidence="2" id="KW-0812">Transmembrane</keyword>
<evidence type="ECO:0000256" key="2">
    <source>
        <dbReference type="SAM" id="Phobius"/>
    </source>
</evidence>
<feature type="transmembrane region" description="Helical" evidence="2">
    <location>
        <begin position="275"/>
        <end position="293"/>
    </location>
</feature>
<feature type="transmembrane region" description="Helical" evidence="2">
    <location>
        <begin position="100"/>
        <end position="119"/>
    </location>
</feature>
<protein>
    <submittedName>
        <fullName evidence="3">Uncharacterized protein</fullName>
    </submittedName>
</protein>
<evidence type="ECO:0000256" key="1">
    <source>
        <dbReference type="SAM" id="MobiDB-lite"/>
    </source>
</evidence>
<name>A0ABT5GF26_9MICO</name>
<keyword evidence="2" id="KW-1133">Transmembrane helix</keyword>
<evidence type="ECO:0000313" key="3">
    <source>
        <dbReference type="EMBL" id="MDC5696846.1"/>
    </source>
</evidence>
<proteinExistence type="predicted"/>
<dbReference type="EMBL" id="JAPFQL010000020">
    <property type="protein sequence ID" value="MDC5696846.1"/>
    <property type="molecule type" value="Genomic_DNA"/>
</dbReference>